<dbReference type="GO" id="GO:0046914">
    <property type="term" value="F:transition metal ion binding"/>
    <property type="evidence" value="ECO:0007669"/>
    <property type="project" value="InterPro"/>
</dbReference>
<dbReference type="PANTHER" id="PTHR43151:SF1">
    <property type="entry name" value="SSR2333 PROTEIN"/>
    <property type="match status" value="1"/>
</dbReference>
<keyword evidence="1" id="KW-0408">Iron</keyword>
<reference evidence="3" key="1">
    <citation type="submission" date="2021-08" db="EMBL/GenBank/DDBJ databases">
        <title>Comparative analyses of Brucepasteria parasyntrophica and Teretinema zuelzerae.</title>
        <authorList>
            <person name="Song Y."/>
            <person name="Brune A."/>
        </authorList>
    </citation>
    <scope>NUCLEOTIDE SEQUENCE</scope>
    <source>
        <strain evidence="3">DSM 1903</strain>
    </source>
</reference>
<accession>A0AAE3EKG1</accession>
<dbReference type="PANTHER" id="PTHR43151">
    <property type="entry name" value="FEOA FAMILY PROTEIN"/>
    <property type="match status" value="1"/>
</dbReference>
<dbReference type="AlphaFoldDB" id="A0AAE3EKG1"/>
<dbReference type="EMBL" id="JAINWA010000003">
    <property type="protein sequence ID" value="MCD1655133.1"/>
    <property type="molecule type" value="Genomic_DNA"/>
</dbReference>
<sequence length="71" mass="7373">MGLCELENGKRGVVVRVEGGCGAREHLLELGLVPGVPVRMLEKAGGGPLLLEVLGSRVMLGRGIAGKVIVR</sequence>
<protein>
    <submittedName>
        <fullName evidence="3">Ferrous iron transport protein A</fullName>
    </submittedName>
</protein>
<dbReference type="InterPro" id="IPR053184">
    <property type="entry name" value="FeoA-like"/>
</dbReference>
<evidence type="ECO:0000256" key="1">
    <source>
        <dbReference type="ARBA" id="ARBA00023004"/>
    </source>
</evidence>
<dbReference type="Proteomes" id="UP001198163">
    <property type="component" value="Unassembled WGS sequence"/>
</dbReference>
<dbReference type="Pfam" id="PF04023">
    <property type="entry name" value="FeoA"/>
    <property type="match status" value="1"/>
</dbReference>
<proteinExistence type="predicted"/>
<dbReference type="Gene3D" id="2.30.30.90">
    <property type="match status" value="1"/>
</dbReference>
<gene>
    <name evidence="3" type="ORF">K7J14_10525</name>
</gene>
<dbReference type="SMART" id="SM00899">
    <property type="entry name" value="FeoA"/>
    <property type="match status" value="1"/>
</dbReference>
<dbReference type="InterPro" id="IPR008988">
    <property type="entry name" value="Transcriptional_repressor_C"/>
</dbReference>
<evidence type="ECO:0000313" key="3">
    <source>
        <dbReference type="EMBL" id="MCD1655133.1"/>
    </source>
</evidence>
<evidence type="ECO:0000259" key="2">
    <source>
        <dbReference type="SMART" id="SM00899"/>
    </source>
</evidence>
<dbReference type="RefSeq" id="WP_230755958.1">
    <property type="nucleotide sequence ID" value="NZ_JAINWA010000003.1"/>
</dbReference>
<organism evidence="3 4">
    <name type="scientific">Teretinema zuelzerae</name>
    <dbReference type="NCBI Taxonomy" id="156"/>
    <lineage>
        <taxon>Bacteria</taxon>
        <taxon>Pseudomonadati</taxon>
        <taxon>Spirochaetota</taxon>
        <taxon>Spirochaetia</taxon>
        <taxon>Spirochaetales</taxon>
        <taxon>Treponemataceae</taxon>
        <taxon>Teretinema</taxon>
    </lineage>
</organism>
<evidence type="ECO:0000313" key="4">
    <source>
        <dbReference type="Proteomes" id="UP001198163"/>
    </source>
</evidence>
<dbReference type="InterPro" id="IPR038157">
    <property type="entry name" value="FeoA_core_dom"/>
</dbReference>
<feature type="domain" description="Ferrous iron transporter FeoA-like" evidence="2">
    <location>
        <begin position="1"/>
        <end position="71"/>
    </location>
</feature>
<comment type="caution">
    <text evidence="3">The sequence shown here is derived from an EMBL/GenBank/DDBJ whole genome shotgun (WGS) entry which is preliminary data.</text>
</comment>
<dbReference type="SUPFAM" id="SSF50037">
    <property type="entry name" value="C-terminal domain of transcriptional repressors"/>
    <property type="match status" value="1"/>
</dbReference>
<dbReference type="InterPro" id="IPR007167">
    <property type="entry name" value="Fe-transptr_FeoA-like"/>
</dbReference>
<keyword evidence="4" id="KW-1185">Reference proteome</keyword>
<name>A0AAE3EKG1_9SPIR</name>